<accession>A0ABQ7XUH5</accession>
<feature type="region of interest" description="Disordered" evidence="1">
    <location>
        <begin position="96"/>
        <end position="145"/>
    </location>
</feature>
<feature type="compositionally biased region" description="Polar residues" evidence="1">
    <location>
        <begin position="98"/>
        <end position="116"/>
    </location>
</feature>
<organism evidence="2 3">
    <name type="scientific">Brassica napus</name>
    <name type="common">Rape</name>
    <dbReference type="NCBI Taxonomy" id="3708"/>
    <lineage>
        <taxon>Eukaryota</taxon>
        <taxon>Viridiplantae</taxon>
        <taxon>Streptophyta</taxon>
        <taxon>Embryophyta</taxon>
        <taxon>Tracheophyta</taxon>
        <taxon>Spermatophyta</taxon>
        <taxon>Magnoliopsida</taxon>
        <taxon>eudicotyledons</taxon>
        <taxon>Gunneridae</taxon>
        <taxon>Pentapetalae</taxon>
        <taxon>rosids</taxon>
        <taxon>malvids</taxon>
        <taxon>Brassicales</taxon>
        <taxon>Brassicaceae</taxon>
        <taxon>Brassiceae</taxon>
        <taxon>Brassica</taxon>
    </lineage>
</organism>
<dbReference type="Proteomes" id="UP000824890">
    <property type="component" value="Unassembled WGS sequence"/>
</dbReference>
<evidence type="ECO:0000313" key="3">
    <source>
        <dbReference type="Proteomes" id="UP000824890"/>
    </source>
</evidence>
<proteinExistence type="predicted"/>
<feature type="region of interest" description="Disordered" evidence="1">
    <location>
        <begin position="335"/>
        <end position="372"/>
    </location>
</feature>
<reference evidence="2 3" key="1">
    <citation type="submission" date="2021-05" db="EMBL/GenBank/DDBJ databases">
        <title>Genome Assembly of Synthetic Allotetraploid Brassica napus Reveals Homoeologous Exchanges between Subgenomes.</title>
        <authorList>
            <person name="Davis J.T."/>
        </authorList>
    </citation>
    <scope>NUCLEOTIDE SEQUENCE [LARGE SCALE GENOMIC DNA]</scope>
    <source>
        <strain evidence="3">cv. Da-Ae</strain>
        <tissue evidence="2">Seedling</tissue>
    </source>
</reference>
<protein>
    <submittedName>
        <fullName evidence="2">Uncharacterized protein</fullName>
    </submittedName>
</protein>
<evidence type="ECO:0000256" key="1">
    <source>
        <dbReference type="SAM" id="MobiDB-lite"/>
    </source>
</evidence>
<keyword evidence="3" id="KW-1185">Reference proteome</keyword>
<feature type="non-terminal residue" evidence="2">
    <location>
        <position position="510"/>
    </location>
</feature>
<comment type="caution">
    <text evidence="2">The sequence shown here is derived from an EMBL/GenBank/DDBJ whole genome shotgun (WGS) entry which is preliminary data.</text>
</comment>
<sequence length="510" mass="56864">MSFGSRHFLTLYKSSSKDVSHPPLPEKLRPSHVRETIAIPKTDGPIISHPQTTASKSLVSFRALVTSLAALSSDSLQQLKIDFNLDFYGFRDEPHMNFRSTPTPRKQARPRTTNRYPFSDSDEDKTDSSMDSTAPTSPLVDAVDDGSSTQFPRRLFALGFFPTGLRLNIYSKANVIGAVASALADCFTYLLLVAITQLSSLEASSTLDEVEDLQVTRLVHCFSSGHTFTTEDFRGGEKSFRIRGKQHRNAPVPPEDKPEVVPIIQRNLRLRKPAAVVVEDLTSLNITNPRSLINQELQNMDRGIYERLKTMERNICCHLGVSPPNVHNTLKMKADDDNHGLSDSPKTVGIQKQWPPRKSRRASSTVTKPTKKIHSYPLRSADGLQGNIGRTPPYFNKESGADYDCAHDRTPPFDEHVNYQEPCTPYAVPDESNSENPVTTVTVYNPLIFVRPQSYVSPTKSGIDQPPCIIPACETPPSAAYPDSVPNLPSQLQMTWNLFPEKYVLQKLTQ</sequence>
<gene>
    <name evidence="2" type="ORF">HID58_087797</name>
</gene>
<dbReference type="EMBL" id="JAGKQM010000019">
    <property type="protein sequence ID" value="KAH0859536.1"/>
    <property type="molecule type" value="Genomic_DNA"/>
</dbReference>
<name>A0ABQ7XUH5_BRANA</name>
<evidence type="ECO:0000313" key="2">
    <source>
        <dbReference type="EMBL" id="KAH0859536.1"/>
    </source>
</evidence>